<dbReference type="Gene3D" id="1.10.760.10">
    <property type="entry name" value="Cytochrome c-like domain"/>
    <property type="match status" value="1"/>
</dbReference>
<reference evidence="7" key="1">
    <citation type="submission" date="2018-02" db="EMBL/GenBank/DDBJ databases">
        <title>Genome sequencing of Solimonas sp. HR-BB.</title>
        <authorList>
            <person name="Lee Y."/>
            <person name="Jeon C.O."/>
        </authorList>
    </citation>
    <scope>NUCLEOTIDE SEQUENCE [LARGE SCALE GENOMIC DNA]</scope>
    <source>
        <strain evidence="7">HR-U</strain>
    </source>
</reference>
<keyword evidence="7" id="KW-1185">Reference proteome</keyword>
<dbReference type="GO" id="GO:0046872">
    <property type="term" value="F:metal ion binding"/>
    <property type="evidence" value="ECO:0007669"/>
    <property type="project" value="UniProtKB-KW"/>
</dbReference>
<accession>A0A2S7IKX9</accession>
<dbReference type="EMBL" id="PTRA01000001">
    <property type="protein sequence ID" value="PQA58210.1"/>
    <property type="molecule type" value="Genomic_DNA"/>
</dbReference>
<evidence type="ECO:0000259" key="5">
    <source>
        <dbReference type="PROSITE" id="PS51007"/>
    </source>
</evidence>
<dbReference type="InterPro" id="IPR036909">
    <property type="entry name" value="Cyt_c-like_dom_sf"/>
</dbReference>
<keyword evidence="3 4" id="KW-0408">Iron</keyword>
<dbReference type="InterPro" id="IPR009056">
    <property type="entry name" value="Cyt_c-like_dom"/>
</dbReference>
<dbReference type="PROSITE" id="PS51007">
    <property type="entry name" value="CYTC"/>
    <property type="match status" value="1"/>
</dbReference>
<dbReference type="InterPro" id="IPR051459">
    <property type="entry name" value="Cytochrome_c-type_DH"/>
</dbReference>
<proteinExistence type="predicted"/>
<dbReference type="Pfam" id="PF00034">
    <property type="entry name" value="Cytochrom_C"/>
    <property type="match status" value="1"/>
</dbReference>
<dbReference type="PANTHER" id="PTHR35008:SF8">
    <property type="entry name" value="ALCOHOL DEHYDROGENASE CYTOCHROME C SUBUNIT"/>
    <property type="match status" value="1"/>
</dbReference>
<gene>
    <name evidence="6" type="ORF">C5O19_00600</name>
</gene>
<dbReference type="AlphaFoldDB" id="A0A2S7IKX9"/>
<dbReference type="GO" id="GO:0009055">
    <property type="term" value="F:electron transfer activity"/>
    <property type="evidence" value="ECO:0007669"/>
    <property type="project" value="InterPro"/>
</dbReference>
<dbReference type="GO" id="GO:0020037">
    <property type="term" value="F:heme binding"/>
    <property type="evidence" value="ECO:0007669"/>
    <property type="project" value="InterPro"/>
</dbReference>
<sequence>MYFEKTLKTFVYVLFSALLGLTACQSEEEIKRQQYVAEGFDLYKKSCMNCHQTQGEGMANLYPPLAGSDFLTASNKALVICGMRNGFQHPLRVNGKLYRQPMPGNTALKALDLAVLTTFLYNEWGNEKKITDVTEVEKALTKCP</sequence>
<evidence type="ECO:0000256" key="3">
    <source>
        <dbReference type="ARBA" id="ARBA00023004"/>
    </source>
</evidence>
<dbReference type="PANTHER" id="PTHR35008">
    <property type="entry name" value="BLL4482 PROTEIN-RELATED"/>
    <property type="match status" value="1"/>
</dbReference>
<comment type="caution">
    <text evidence="6">The sequence shown here is derived from an EMBL/GenBank/DDBJ whole genome shotgun (WGS) entry which is preliminary data.</text>
</comment>
<dbReference type="Proteomes" id="UP000239590">
    <property type="component" value="Unassembled WGS sequence"/>
</dbReference>
<organism evidence="6 7">
    <name type="scientific">Siphonobacter curvatus</name>
    <dbReference type="NCBI Taxonomy" id="2094562"/>
    <lineage>
        <taxon>Bacteria</taxon>
        <taxon>Pseudomonadati</taxon>
        <taxon>Bacteroidota</taxon>
        <taxon>Cytophagia</taxon>
        <taxon>Cytophagales</taxon>
        <taxon>Cytophagaceae</taxon>
        <taxon>Siphonobacter</taxon>
    </lineage>
</organism>
<dbReference type="PROSITE" id="PS51257">
    <property type="entry name" value="PROKAR_LIPOPROTEIN"/>
    <property type="match status" value="1"/>
</dbReference>
<name>A0A2S7IKX9_9BACT</name>
<evidence type="ECO:0000313" key="7">
    <source>
        <dbReference type="Proteomes" id="UP000239590"/>
    </source>
</evidence>
<evidence type="ECO:0000256" key="2">
    <source>
        <dbReference type="ARBA" id="ARBA00022723"/>
    </source>
</evidence>
<keyword evidence="1 4" id="KW-0349">Heme</keyword>
<evidence type="ECO:0000256" key="1">
    <source>
        <dbReference type="ARBA" id="ARBA00022617"/>
    </source>
</evidence>
<evidence type="ECO:0000313" key="6">
    <source>
        <dbReference type="EMBL" id="PQA58210.1"/>
    </source>
</evidence>
<dbReference type="SUPFAM" id="SSF46626">
    <property type="entry name" value="Cytochrome c"/>
    <property type="match status" value="1"/>
</dbReference>
<feature type="domain" description="Cytochrome c" evidence="5">
    <location>
        <begin position="34"/>
        <end position="124"/>
    </location>
</feature>
<keyword evidence="2 4" id="KW-0479">Metal-binding</keyword>
<dbReference type="OrthoDB" id="9811395at2"/>
<protein>
    <submittedName>
        <fullName evidence="6">Cytochrome C</fullName>
    </submittedName>
</protein>
<evidence type="ECO:0000256" key="4">
    <source>
        <dbReference type="PROSITE-ProRule" id="PRU00433"/>
    </source>
</evidence>